<reference evidence="1 2" key="1">
    <citation type="journal article" date="2023" name="Arcadia Sci">
        <title>De novo assembly of a long-read Amblyomma americanum tick genome.</title>
        <authorList>
            <person name="Chou S."/>
            <person name="Poskanzer K.E."/>
            <person name="Rollins M."/>
            <person name="Thuy-Boun P.S."/>
        </authorList>
    </citation>
    <scope>NUCLEOTIDE SEQUENCE [LARGE SCALE GENOMIC DNA]</scope>
    <source>
        <strain evidence="1">F_SG_1</strain>
        <tissue evidence="1">Salivary glands</tissue>
    </source>
</reference>
<keyword evidence="2" id="KW-1185">Reference proteome</keyword>
<dbReference type="Proteomes" id="UP001321473">
    <property type="component" value="Unassembled WGS sequence"/>
</dbReference>
<evidence type="ECO:0000313" key="2">
    <source>
        <dbReference type="Proteomes" id="UP001321473"/>
    </source>
</evidence>
<protein>
    <submittedName>
        <fullName evidence="1">Uncharacterized protein</fullName>
    </submittedName>
</protein>
<sequence>MATILEEEEIVSILPCNSVIAMLEELRKADERSVRAGGGGGSAHVCRNAPVWAKVGPSGTSCRCFGTGTWSITDTTRAIPVDHHLAPVIRESAGPFRCHACRHTEF</sequence>
<accession>A0AAQ4DZD3</accession>
<dbReference type="EMBL" id="JARKHS020024930">
    <property type="protein sequence ID" value="KAK8767823.1"/>
    <property type="molecule type" value="Genomic_DNA"/>
</dbReference>
<organism evidence="1 2">
    <name type="scientific">Amblyomma americanum</name>
    <name type="common">Lone star tick</name>
    <dbReference type="NCBI Taxonomy" id="6943"/>
    <lineage>
        <taxon>Eukaryota</taxon>
        <taxon>Metazoa</taxon>
        <taxon>Ecdysozoa</taxon>
        <taxon>Arthropoda</taxon>
        <taxon>Chelicerata</taxon>
        <taxon>Arachnida</taxon>
        <taxon>Acari</taxon>
        <taxon>Parasitiformes</taxon>
        <taxon>Ixodida</taxon>
        <taxon>Ixodoidea</taxon>
        <taxon>Ixodidae</taxon>
        <taxon>Amblyomminae</taxon>
        <taxon>Amblyomma</taxon>
    </lineage>
</organism>
<evidence type="ECO:0000313" key="1">
    <source>
        <dbReference type="EMBL" id="KAK8767823.1"/>
    </source>
</evidence>
<dbReference type="AlphaFoldDB" id="A0AAQ4DZD3"/>
<proteinExistence type="predicted"/>
<comment type="caution">
    <text evidence="1">The sequence shown here is derived from an EMBL/GenBank/DDBJ whole genome shotgun (WGS) entry which is preliminary data.</text>
</comment>
<gene>
    <name evidence="1" type="ORF">V5799_005396</name>
</gene>
<name>A0AAQ4DZD3_AMBAM</name>